<evidence type="ECO:0000313" key="3">
    <source>
        <dbReference type="Proteomes" id="UP000039217"/>
    </source>
</evidence>
<dbReference type="EMBL" id="CQQC01001986">
    <property type="protein sequence ID" value="CNW40382.1"/>
    <property type="molecule type" value="Genomic_DNA"/>
</dbReference>
<reference evidence="3 4" key="1">
    <citation type="submission" date="2015-03" db="EMBL/GenBank/DDBJ databases">
        <authorList>
            <consortium name="Pathogen Informatics"/>
        </authorList>
    </citation>
    <scope>NUCLEOTIDE SEQUENCE [LARGE SCALE GENOMIC DNA]</scope>
    <source>
        <strain evidence="1 4">Bir 185</strain>
        <strain evidence="2 3">D00501624</strain>
    </source>
</reference>
<evidence type="ECO:0000313" key="4">
    <source>
        <dbReference type="Proteomes" id="UP000050164"/>
    </source>
</evidence>
<protein>
    <submittedName>
        <fullName evidence="1">Uncharacterized protein</fullName>
    </submittedName>
</protein>
<accession>A0A655ATV3</accession>
<evidence type="ECO:0000313" key="1">
    <source>
        <dbReference type="EMBL" id="CKT97270.1"/>
    </source>
</evidence>
<name>A0A655ATV3_MYCTX</name>
<proteinExistence type="predicted"/>
<dbReference type="AlphaFoldDB" id="A0A655ATV3"/>
<dbReference type="EMBL" id="CNFT01002118">
    <property type="protein sequence ID" value="CKT97270.1"/>
    <property type="molecule type" value="Genomic_DNA"/>
</dbReference>
<gene>
    <name evidence="2" type="ORF">ERS007661_03934</name>
    <name evidence="1" type="ORF">ERS027659_04966</name>
</gene>
<dbReference type="Proteomes" id="UP000039217">
    <property type="component" value="Unassembled WGS sequence"/>
</dbReference>
<sequence length="33" mass="3688">MLTMSPSVITVESGIPWQMTSLRDVQHDFGNPL</sequence>
<dbReference type="Proteomes" id="UP000050164">
    <property type="component" value="Unassembled WGS sequence"/>
</dbReference>
<organism evidence="1 4">
    <name type="scientific">Mycobacterium tuberculosis</name>
    <dbReference type="NCBI Taxonomy" id="1773"/>
    <lineage>
        <taxon>Bacteria</taxon>
        <taxon>Bacillati</taxon>
        <taxon>Actinomycetota</taxon>
        <taxon>Actinomycetes</taxon>
        <taxon>Mycobacteriales</taxon>
        <taxon>Mycobacteriaceae</taxon>
        <taxon>Mycobacterium</taxon>
        <taxon>Mycobacterium tuberculosis complex</taxon>
    </lineage>
</organism>
<evidence type="ECO:0000313" key="2">
    <source>
        <dbReference type="EMBL" id="CNW40382.1"/>
    </source>
</evidence>